<dbReference type="KEGG" id="hhb:Hhub_6092"/>
<protein>
    <submittedName>
        <fullName evidence="1">Uncharacterized protein</fullName>
    </submittedName>
</protein>
<dbReference type="EMBL" id="LN831305">
    <property type="protein sequence ID" value="CQH65280.1"/>
    <property type="molecule type" value="Genomic_DNA"/>
</dbReference>
<dbReference type="Proteomes" id="UP000066737">
    <property type="component" value="Plasmid pSTJ003"/>
</dbReference>
<geneLocation type="plasmid" evidence="2">
    <name>pSTJ003</name>
</geneLocation>
<name>A0A0U5H9J5_9EURY</name>
<dbReference type="AlphaFoldDB" id="A0A0U5H9J5"/>
<evidence type="ECO:0000313" key="1">
    <source>
        <dbReference type="EMBL" id="CQH65280.1"/>
    </source>
</evidence>
<gene>
    <name evidence="1" type="ORF">HHUB_6092</name>
</gene>
<reference evidence="2" key="1">
    <citation type="journal article" date="2016" name="Environ. Microbiol.">
        <title>The complete genome of a viable archaeum isolated from 123-million-year-old rock salt.</title>
        <authorList>
            <person name="Jaakkola S.T."/>
            <person name="Pfeiffer F."/>
            <person name="Ravantti J.J."/>
            <person name="Guo Q."/>
            <person name="Liu Y."/>
            <person name="Chen X."/>
            <person name="Ma H."/>
            <person name="Yang C."/>
            <person name="Oksanen H.M."/>
            <person name="Bamford D.H."/>
        </authorList>
    </citation>
    <scope>NUCLEOTIDE SEQUENCE</scope>
    <source>
        <strain evidence="2">JI20-1</strain>
        <plasmid evidence="2">Plasmid pSTJ003</plasmid>
    </source>
</reference>
<accession>A0A0U5H9J5</accession>
<proteinExistence type="predicted"/>
<evidence type="ECO:0000313" key="2">
    <source>
        <dbReference type="Proteomes" id="UP000066737"/>
    </source>
</evidence>
<keyword evidence="2" id="KW-1185">Reference proteome</keyword>
<sequence length="158" mass="17849">MIGTCRSQRGQAIKYAGGEQRGDMLPDDLSVDQDKLLTWQTECWQCGEQTPIVWPRDDHLNTPIGGVLAKYDTPVERVYSNTLEKEVWGNVCQHCEAYQGNHYMEQEAVEIDPPFVECPNCGEEHEWRPDEGFGAAFGQGWVSCPEYGDVPVGDPRKK</sequence>
<organism evidence="1 2">
    <name type="scientific">Halobacterium hubeiense</name>
    <dbReference type="NCBI Taxonomy" id="1407499"/>
    <lineage>
        <taxon>Archaea</taxon>
        <taxon>Methanobacteriati</taxon>
        <taxon>Methanobacteriota</taxon>
        <taxon>Stenosarchaea group</taxon>
        <taxon>Halobacteria</taxon>
        <taxon>Halobacteriales</taxon>
        <taxon>Halobacteriaceae</taxon>
        <taxon>Halobacterium</taxon>
    </lineage>
</organism>